<evidence type="ECO:0000313" key="1">
    <source>
        <dbReference type="EMBL" id="HIX53623.1"/>
    </source>
</evidence>
<feature type="non-terminal residue" evidence="1">
    <location>
        <position position="69"/>
    </location>
</feature>
<accession>A0A9D1W7H6</accession>
<organism evidence="1 2">
    <name type="scientific">Candidatus Sphingobacterium stercoripullorum</name>
    <dbReference type="NCBI Taxonomy" id="2838759"/>
    <lineage>
        <taxon>Bacteria</taxon>
        <taxon>Pseudomonadati</taxon>
        <taxon>Bacteroidota</taxon>
        <taxon>Sphingobacteriia</taxon>
        <taxon>Sphingobacteriales</taxon>
        <taxon>Sphingobacteriaceae</taxon>
        <taxon>Sphingobacterium</taxon>
    </lineage>
</organism>
<protein>
    <submittedName>
        <fullName evidence="1">Uncharacterized protein</fullName>
    </submittedName>
</protein>
<comment type="caution">
    <text evidence="1">The sequence shown here is derived from an EMBL/GenBank/DDBJ whole genome shotgun (WGS) entry which is preliminary data.</text>
</comment>
<gene>
    <name evidence="1" type="ORF">H9853_01250</name>
</gene>
<evidence type="ECO:0000313" key="2">
    <source>
        <dbReference type="Proteomes" id="UP000824156"/>
    </source>
</evidence>
<sequence>MISAITRNLITLLVLFFFVHTGFANYNPGDLYQKQREKVNSLLEERSQKLSYHKQAAHEKSGLLGLFKS</sequence>
<dbReference type="Proteomes" id="UP000824156">
    <property type="component" value="Unassembled WGS sequence"/>
</dbReference>
<dbReference type="AlphaFoldDB" id="A0A9D1W7H6"/>
<name>A0A9D1W7H6_9SPHI</name>
<dbReference type="EMBL" id="DXEZ01000035">
    <property type="protein sequence ID" value="HIX53623.1"/>
    <property type="molecule type" value="Genomic_DNA"/>
</dbReference>
<reference evidence="1" key="2">
    <citation type="submission" date="2021-04" db="EMBL/GenBank/DDBJ databases">
        <authorList>
            <person name="Gilroy R."/>
        </authorList>
    </citation>
    <scope>NUCLEOTIDE SEQUENCE</scope>
    <source>
        <strain evidence="1">1719</strain>
    </source>
</reference>
<reference evidence="1" key="1">
    <citation type="journal article" date="2021" name="PeerJ">
        <title>Extensive microbial diversity within the chicken gut microbiome revealed by metagenomics and culture.</title>
        <authorList>
            <person name="Gilroy R."/>
            <person name="Ravi A."/>
            <person name="Getino M."/>
            <person name="Pursley I."/>
            <person name="Horton D.L."/>
            <person name="Alikhan N.F."/>
            <person name="Baker D."/>
            <person name="Gharbi K."/>
            <person name="Hall N."/>
            <person name="Watson M."/>
            <person name="Adriaenssens E.M."/>
            <person name="Foster-Nyarko E."/>
            <person name="Jarju S."/>
            <person name="Secka A."/>
            <person name="Antonio M."/>
            <person name="Oren A."/>
            <person name="Chaudhuri R.R."/>
            <person name="La Ragione R."/>
            <person name="Hildebrand F."/>
            <person name="Pallen M.J."/>
        </authorList>
    </citation>
    <scope>NUCLEOTIDE SEQUENCE</scope>
    <source>
        <strain evidence="1">1719</strain>
    </source>
</reference>
<proteinExistence type="predicted"/>